<feature type="coiled-coil region" evidence="1">
    <location>
        <begin position="140"/>
        <end position="213"/>
    </location>
</feature>
<evidence type="ECO:0000313" key="2">
    <source>
        <dbReference type="EMBL" id="OMJ94207.1"/>
    </source>
</evidence>
<dbReference type="Proteomes" id="UP000187209">
    <property type="component" value="Unassembled WGS sequence"/>
</dbReference>
<keyword evidence="3" id="KW-1185">Reference proteome</keyword>
<keyword evidence="1" id="KW-0175">Coiled coil</keyword>
<gene>
    <name evidence="2" type="ORF">SteCoe_2693</name>
</gene>
<accession>A0A1R2CYX9</accession>
<comment type="caution">
    <text evidence="2">The sequence shown here is derived from an EMBL/GenBank/DDBJ whole genome shotgun (WGS) entry which is preliminary data.</text>
</comment>
<sequence>MEESLEEALRLKAKELRNTLIDLKKHDFDINVEKLKANLPKRKRCIICTLKIPCKHFKNVKEIPKISVHTSEEKLVKDTEEIIDFSQFVPNFPKETKKIGFTVNYRGRELKYYIDPHIRTTSLPNERRFNLLCTIEAYREEKLQEELKKLEKARDEEQKIIQEKQQSEENKKKYQIKQKERLLKYREDMKGKREQLRNLIDLEDKQKKMKEKKLQRYYDMQKKTLADYNQKKSLNDTTDEVVGKELEGISLPI</sequence>
<name>A0A1R2CYX9_9CILI</name>
<organism evidence="2 3">
    <name type="scientific">Stentor coeruleus</name>
    <dbReference type="NCBI Taxonomy" id="5963"/>
    <lineage>
        <taxon>Eukaryota</taxon>
        <taxon>Sar</taxon>
        <taxon>Alveolata</taxon>
        <taxon>Ciliophora</taxon>
        <taxon>Postciliodesmatophora</taxon>
        <taxon>Heterotrichea</taxon>
        <taxon>Heterotrichida</taxon>
        <taxon>Stentoridae</taxon>
        <taxon>Stentor</taxon>
    </lineage>
</organism>
<dbReference type="AlphaFoldDB" id="A0A1R2CYX9"/>
<dbReference type="EMBL" id="MPUH01000030">
    <property type="protein sequence ID" value="OMJ94207.1"/>
    <property type="molecule type" value="Genomic_DNA"/>
</dbReference>
<protein>
    <submittedName>
        <fullName evidence="2">Uncharacterized protein</fullName>
    </submittedName>
</protein>
<evidence type="ECO:0000256" key="1">
    <source>
        <dbReference type="SAM" id="Coils"/>
    </source>
</evidence>
<reference evidence="2 3" key="1">
    <citation type="submission" date="2016-11" db="EMBL/GenBank/DDBJ databases">
        <title>The macronuclear genome of Stentor coeruleus: a giant cell with tiny introns.</title>
        <authorList>
            <person name="Slabodnick M."/>
            <person name="Ruby J.G."/>
            <person name="Reiff S.B."/>
            <person name="Swart E.C."/>
            <person name="Gosai S."/>
            <person name="Prabakaran S."/>
            <person name="Witkowska E."/>
            <person name="Larue G.E."/>
            <person name="Fisher S."/>
            <person name="Freeman R.M."/>
            <person name="Gunawardena J."/>
            <person name="Chu W."/>
            <person name="Stover N.A."/>
            <person name="Gregory B.D."/>
            <person name="Nowacki M."/>
            <person name="Derisi J."/>
            <person name="Roy S.W."/>
            <person name="Marshall W.F."/>
            <person name="Sood P."/>
        </authorList>
    </citation>
    <scope>NUCLEOTIDE SEQUENCE [LARGE SCALE GENOMIC DNA]</scope>
    <source>
        <strain evidence="2">WM001</strain>
    </source>
</reference>
<evidence type="ECO:0000313" key="3">
    <source>
        <dbReference type="Proteomes" id="UP000187209"/>
    </source>
</evidence>
<proteinExistence type="predicted"/>